<evidence type="ECO:0000256" key="10">
    <source>
        <dbReference type="ARBA" id="ARBA00023098"/>
    </source>
</evidence>
<dbReference type="EC" id="3.1.4.4" evidence="4 11"/>
<comment type="similarity">
    <text evidence="3 11">Belongs to the phospholipase D family. C2-PLD subfamily.</text>
</comment>
<evidence type="ECO:0000256" key="4">
    <source>
        <dbReference type="ARBA" id="ARBA00012027"/>
    </source>
</evidence>
<dbReference type="InterPro" id="IPR001736">
    <property type="entry name" value="PLipase_D/transphosphatidylase"/>
</dbReference>
<evidence type="ECO:0000256" key="9">
    <source>
        <dbReference type="ARBA" id="ARBA00022963"/>
    </source>
</evidence>
<dbReference type="STRING" id="88036.D8RBB6"/>
<keyword evidence="5" id="KW-0479">Metal-binding</keyword>
<evidence type="ECO:0000256" key="2">
    <source>
        <dbReference type="ARBA" id="ARBA00001913"/>
    </source>
</evidence>
<dbReference type="GO" id="GO:0005886">
    <property type="term" value="C:plasma membrane"/>
    <property type="evidence" value="ECO:0000318"/>
    <property type="project" value="GO_Central"/>
</dbReference>
<dbReference type="SMART" id="SM00239">
    <property type="entry name" value="C2"/>
    <property type="match status" value="1"/>
</dbReference>
<name>D8RBB6_SELML</name>
<dbReference type="SUPFAM" id="SSF49562">
    <property type="entry name" value="C2 domain (Calcium/lipid-binding domain, CaLB)"/>
    <property type="match status" value="1"/>
</dbReference>
<dbReference type="PIRSF" id="PIRSF036470">
    <property type="entry name" value="PLD_plant"/>
    <property type="match status" value="1"/>
</dbReference>
<dbReference type="InterPro" id="IPR000008">
    <property type="entry name" value="C2_dom"/>
</dbReference>
<evidence type="ECO:0000256" key="3">
    <source>
        <dbReference type="ARBA" id="ARBA00010683"/>
    </source>
</evidence>
<dbReference type="PANTHER" id="PTHR18896:SF60">
    <property type="entry name" value="PHOSPHOLIPASE D"/>
    <property type="match status" value="1"/>
</dbReference>
<evidence type="ECO:0000256" key="6">
    <source>
        <dbReference type="ARBA" id="ARBA00022737"/>
    </source>
</evidence>
<comment type="function">
    <text evidence="11">Hydrolyzes glycerol-phospholipids at the terminal phosphodiesteric bond.</text>
</comment>
<organism evidence="15">
    <name type="scientific">Selaginella moellendorffii</name>
    <name type="common">Spikemoss</name>
    <dbReference type="NCBI Taxonomy" id="88036"/>
    <lineage>
        <taxon>Eukaryota</taxon>
        <taxon>Viridiplantae</taxon>
        <taxon>Streptophyta</taxon>
        <taxon>Embryophyta</taxon>
        <taxon>Tracheophyta</taxon>
        <taxon>Lycopodiopsida</taxon>
        <taxon>Selaginellales</taxon>
        <taxon>Selaginellaceae</taxon>
        <taxon>Selaginella</taxon>
    </lineage>
</organism>
<dbReference type="InterPro" id="IPR024632">
    <property type="entry name" value="PLipase_D_C"/>
</dbReference>
<dbReference type="Pfam" id="PF00168">
    <property type="entry name" value="C2"/>
    <property type="match status" value="1"/>
</dbReference>
<keyword evidence="6" id="KW-0677">Repeat</keyword>
<dbReference type="GO" id="GO:0004630">
    <property type="term" value="F:phospholipase D activity"/>
    <property type="evidence" value="ECO:0000318"/>
    <property type="project" value="GO_Central"/>
</dbReference>
<dbReference type="EMBL" id="GL377575">
    <property type="protein sequence ID" value="EFJ30468.1"/>
    <property type="molecule type" value="Genomic_DNA"/>
</dbReference>
<dbReference type="Gene3D" id="2.60.40.150">
    <property type="entry name" value="C2 domain"/>
    <property type="match status" value="1"/>
</dbReference>
<dbReference type="Pfam" id="PF00614">
    <property type="entry name" value="PLDc"/>
    <property type="match status" value="1"/>
</dbReference>
<evidence type="ECO:0000256" key="8">
    <source>
        <dbReference type="ARBA" id="ARBA00022837"/>
    </source>
</evidence>
<dbReference type="Gene3D" id="3.30.870.10">
    <property type="entry name" value="Endonuclease Chain A"/>
    <property type="match status" value="2"/>
</dbReference>
<dbReference type="SMART" id="SM00155">
    <property type="entry name" value="PLDc"/>
    <property type="match status" value="2"/>
</dbReference>
<feature type="domain" description="C2" evidence="12">
    <location>
        <begin position="1"/>
        <end position="91"/>
    </location>
</feature>
<evidence type="ECO:0000256" key="11">
    <source>
        <dbReference type="PIRNR" id="PIRNR036470"/>
    </source>
</evidence>
<keyword evidence="15" id="KW-1185">Reference proteome</keyword>
<dbReference type="eggNOG" id="KOG1329">
    <property type="taxonomic scope" value="Eukaryota"/>
</dbReference>
<accession>D8RBB6</accession>
<evidence type="ECO:0000256" key="7">
    <source>
        <dbReference type="ARBA" id="ARBA00022801"/>
    </source>
</evidence>
<dbReference type="PROSITE" id="PS50035">
    <property type="entry name" value="PLD"/>
    <property type="match status" value="2"/>
</dbReference>
<sequence length="784" mass="89590">MSCNPKVSKKTRYPKRGLYVVLSIGGARLGRTRISKKPSWNEQLSIHVSHFATEVVLTVKDDGLLFGPHVLGRVRIPAEEVLSKKPIEGWFPLLSRGRQKQDTQLNLFIKYTPVEEDRNYIEGVGPGIGVEKVYFPLRTGCRVRLYQDAHAEVPPLKPISLDNGQEFVRQCCWEDLCRAIVDAHHIVYIIGWAVFHRTRLVRTGHKDLPDLTLGELLKQKSAEGVRVLLLVWDDKTSHRTRFFKIDGVMGTHDEDTKKYFKHSAVKCVLSPRYGDNKLSWFRQKIVGTLYTHHQKLVIADTQGPGQTRKITSFLGGLDLCDGRYDTQKHSLFNTLTTIHKDDCYNAMFSSGGPRQPWHDQHCMLEGPAAYDCLKNFEQRWLKSSNWHDDELVQISRISWILGPIKEHPEEDKALLVSQHDDPETWHAQVFRSIDSGSVKGFPKSALGAEVEQHLICGKNIAIDKSIHAAYVERIRSARHFIYIENQYFLGSSYAWPDYKNAGATHLIPMEIALKIDANIRKRKRFAVYVLVPMWPEGAPDSASGQEILYFQASILPFFKCIEAQTMETMYRVVAKALADTGLDKEYHPRDYLNFYCLGNREKRNHEPEKPPPEKSKQHTVQENGRFLIYVHAKSMIVDDEYVIIGSANINQRSMDGCRDTEIAMGAFQPNYTWKQQQKHPRGQASSVYGHRISLWAEHLACVEDCFEDPESVETVRRVNHLAEENWKQYVGEEVVDMQGHLMPYPVEVTPEGKLEPLQGFENFPDLGGKVLGTPHAQLPDQLTS</sequence>
<dbReference type="PANTHER" id="PTHR18896">
    <property type="entry name" value="PHOSPHOLIPASE D"/>
    <property type="match status" value="1"/>
</dbReference>
<keyword evidence="8 11" id="KW-0106">Calcium</keyword>
<comment type="catalytic activity">
    <reaction evidence="1 11">
        <text>a 1,2-diacyl-sn-glycero-3-phosphocholine + H2O = a 1,2-diacyl-sn-glycero-3-phosphate + choline + H(+)</text>
        <dbReference type="Rhea" id="RHEA:14445"/>
        <dbReference type="ChEBI" id="CHEBI:15354"/>
        <dbReference type="ChEBI" id="CHEBI:15377"/>
        <dbReference type="ChEBI" id="CHEBI:15378"/>
        <dbReference type="ChEBI" id="CHEBI:57643"/>
        <dbReference type="ChEBI" id="CHEBI:58608"/>
        <dbReference type="EC" id="3.1.4.4"/>
    </reaction>
</comment>
<dbReference type="InParanoid" id="D8RBB6"/>
<dbReference type="InterPro" id="IPR015679">
    <property type="entry name" value="PLipase_D_fam"/>
</dbReference>
<dbReference type="HOGENOM" id="CLU_004684_0_0_1"/>
<evidence type="ECO:0000259" key="12">
    <source>
        <dbReference type="PROSITE" id="PS50004"/>
    </source>
</evidence>
<evidence type="ECO:0000313" key="14">
    <source>
        <dbReference type="EMBL" id="EFJ30468.1"/>
    </source>
</evidence>
<feature type="domain" description="PLD phosphodiesterase" evidence="13">
    <location>
        <begin position="626"/>
        <end position="653"/>
    </location>
</feature>
<dbReference type="FunFam" id="3.30.870.10:FF:000025">
    <property type="entry name" value="Phospholipase D delta"/>
    <property type="match status" value="1"/>
</dbReference>
<dbReference type="Proteomes" id="UP000001514">
    <property type="component" value="Unassembled WGS sequence"/>
</dbReference>
<keyword evidence="10" id="KW-0443">Lipid metabolism</keyword>
<gene>
    <name evidence="14" type="ORF">SELMODRAFT_89049</name>
</gene>
<dbReference type="GO" id="GO:0009395">
    <property type="term" value="P:phospholipid catabolic process"/>
    <property type="evidence" value="ECO:0000318"/>
    <property type="project" value="GO_Central"/>
</dbReference>
<dbReference type="InterPro" id="IPR011402">
    <property type="entry name" value="PLipase_D_pln"/>
</dbReference>
<keyword evidence="7 11" id="KW-0378">Hydrolase</keyword>
<dbReference type="GO" id="GO:0005509">
    <property type="term" value="F:calcium ion binding"/>
    <property type="evidence" value="ECO:0007669"/>
    <property type="project" value="InterPro"/>
</dbReference>
<feature type="domain" description="PLD phosphodiesterase" evidence="13">
    <location>
        <begin position="288"/>
        <end position="323"/>
    </location>
</feature>
<evidence type="ECO:0000256" key="1">
    <source>
        <dbReference type="ARBA" id="ARBA00000798"/>
    </source>
</evidence>
<keyword evidence="9 11" id="KW-0442">Lipid degradation</keyword>
<comment type="cofactor">
    <cofactor evidence="2 11">
        <name>Ca(2+)</name>
        <dbReference type="ChEBI" id="CHEBI:29108"/>
    </cofactor>
</comment>
<evidence type="ECO:0000256" key="5">
    <source>
        <dbReference type="ARBA" id="ARBA00022723"/>
    </source>
</evidence>
<reference evidence="14 15" key="1">
    <citation type="journal article" date="2011" name="Science">
        <title>The Selaginella genome identifies genetic changes associated with the evolution of vascular plants.</title>
        <authorList>
            <person name="Banks J.A."/>
            <person name="Nishiyama T."/>
            <person name="Hasebe M."/>
            <person name="Bowman J.L."/>
            <person name="Gribskov M."/>
            <person name="dePamphilis C."/>
            <person name="Albert V.A."/>
            <person name="Aono N."/>
            <person name="Aoyama T."/>
            <person name="Ambrose B.A."/>
            <person name="Ashton N.W."/>
            <person name="Axtell M.J."/>
            <person name="Barker E."/>
            <person name="Barker M.S."/>
            <person name="Bennetzen J.L."/>
            <person name="Bonawitz N.D."/>
            <person name="Chapple C."/>
            <person name="Cheng C."/>
            <person name="Correa L.G."/>
            <person name="Dacre M."/>
            <person name="DeBarry J."/>
            <person name="Dreyer I."/>
            <person name="Elias M."/>
            <person name="Engstrom E.M."/>
            <person name="Estelle M."/>
            <person name="Feng L."/>
            <person name="Finet C."/>
            <person name="Floyd S.K."/>
            <person name="Frommer W.B."/>
            <person name="Fujita T."/>
            <person name="Gramzow L."/>
            <person name="Gutensohn M."/>
            <person name="Harholt J."/>
            <person name="Hattori M."/>
            <person name="Heyl A."/>
            <person name="Hirai T."/>
            <person name="Hiwatashi Y."/>
            <person name="Ishikawa M."/>
            <person name="Iwata M."/>
            <person name="Karol K.G."/>
            <person name="Koehler B."/>
            <person name="Kolukisaoglu U."/>
            <person name="Kubo M."/>
            <person name="Kurata T."/>
            <person name="Lalonde S."/>
            <person name="Li K."/>
            <person name="Li Y."/>
            <person name="Litt A."/>
            <person name="Lyons E."/>
            <person name="Manning G."/>
            <person name="Maruyama T."/>
            <person name="Michael T.P."/>
            <person name="Mikami K."/>
            <person name="Miyazaki S."/>
            <person name="Morinaga S."/>
            <person name="Murata T."/>
            <person name="Mueller-Roeber B."/>
            <person name="Nelson D.R."/>
            <person name="Obara M."/>
            <person name="Oguri Y."/>
            <person name="Olmstead R.G."/>
            <person name="Onodera N."/>
            <person name="Petersen B.L."/>
            <person name="Pils B."/>
            <person name="Prigge M."/>
            <person name="Rensing S.A."/>
            <person name="Riano-Pachon D.M."/>
            <person name="Roberts A.W."/>
            <person name="Sato Y."/>
            <person name="Scheller H.V."/>
            <person name="Schulz B."/>
            <person name="Schulz C."/>
            <person name="Shakirov E.V."/>
            <person name="Shibagaki N."/>
            <person name="Shinohara N."/>
            <person name="Shippen D.E."/>
            <person name="Soerensen I."/>
            <person name="Sotooka R."/>
            <person name="Sugimoto N."/>
            <person name="Sugita M."/>
            <person name="Sumikawa N."/>
            <person name="Tanurdzic M."/>
            <person name="Theissen G."/>
            <person name="Ulvskov P."/>
            <person name="Wakazuki S."/>
            <person name="Weng J.K."/>
            <person name="Willats W.W."/>
            <person name="Wipf D."/>
            <person name="Wolf P.G."/>
            <person name="Yang L."/>
            <person name="Zimmer A.D."/>
            <person name="Zhu Q."/>
            <person name="Mitros T."/>
            <person name="Hellsten U."/>
            <person name="Loque D."/>
            <person name="Otillar R."/>
            <person name="Salamov A."/>
            <person name="Schmutz J."/>
            <person name="Shapiro H."/>
            <person name="Lindquist E."/>
            <person name="Lucas S."/>
            <person name="Rokhsar D."/>
            <person name="Grigoriev I.V."/>
        </authorList>
    </citation>
    <scope>NUCLEOTIDE SEQUENCE [LARGE SCALE GENOMIC DNA]</scope>
</reference>
<evidence type="ECO:0000313" key="15">
    <source>
        <dbReference type="Proteomes" id="UP000001514"/>
    </source>
</evidence>
<proteinExistence type="inferred from homology"/>
<dbReference type="KEGG" id="smo:SELMODRAFT_89049"/>
<dbReference type="AlphaFoldDB" id="D8RBB6"/>
<dbReference type="Gramene" id="EFJ30468">
    <property type="protein sequence ID" value="EFJ30468"/>
    <property type="gene ID" value="SELMODRAFT_89049"/>
</dbReference>
<evidence type="ECO:0000259" key="13">
    <source>
        <dbReference type="PROSITE" id="PS50035"/>
    </source>
</evidence>
<dbReference type="SUPFAM" id="SSF56024">
    <property type="entry name" value="Phospholipase D/nuclease"/>
    <property type="match status" value="2"/>
</dbReference>
<dbReference type="OMA" id="ANEHFAV"/>
<dbReference type="InterPro" id="IPR035892">
    <property type="entry name" value="C2_domain_sf"/>
</dbReference>
<dbReference type="Pfam" id="PF12357">
    <property type="entry name" value="PLD_C"/>
    <property type="match status" value="1"/>
</dbReference>
<dbReference type="PROSITE" id="PS50004">
    <property type="entry name" value="C2"/>
    <property type="match status" value="1"/>
</dbReference>
<dbReference type="GO" id="GO:0046470">
    <property type="term" value="P:phosphatidylcholine metabolic process"/>
    <property type="evidence" value="ECO:0007669"/>
    <property type="project" value="InterPro"/>
</dbReference>
<protein>
    <recommendedName>
        <fullName evidence="4 11">Phospholipase D</fullName>
        <ecNumber evidence="4 11">3.1.4.4</ecNumber>
    </recommendedName>
</protein>